<feature type="region of interest" description="Disordered" evidence="11">
    <location>
        <begin position="249"/>
        <end position="303"/>
    </location>
</feature>
<dbReference type="GO" id="GO:0005739">
    <property type="term" value="C:mitochondrion"/>
    <property type="evidence" value="ECO:0007669"/>
    <property type="project" value="UniProtKB-SubCell"/>
</dbReference>
<dbReference type="PROSITE" id="PS51722">
    <property type="entry name" value="G_TR_2"/>
    <property type="match status" value="1"/>
</dbReference>
<reference evidence="13" key="2">
    <citation type="submission" date="2020-02" db="EMBL/GenBank/DDBJ databases">
        <authorList>
            <person name="Gilchrist C.L.M."/>
            <person name="Chooi Y.-H."/>
        </authorList>
    </citation>
    <scope>NUCLEOTIDE SEQUENCE</scope>
    <source>
        <strain evidence="13">MST-FP2251</strain>
    </source>
</reference>
<evidence type="ECO:0000256" key="5">
    <source>
        <dbReference type="ARBA" id="ARBA00022917"/>
    </source>
</evidence>
<dbReference type="Pfam" id="PF00009">
    <property type="entry name" value="GTP_EFTU"/>
    <property type="match status" value="1"/>
</dbReference>
<dbReference type="InterPro" id="IPR036925">
    <property type="entry name" value="TIF_IF2_dom3_sf"/>
</dbReference>
<sequence length="910" mass="100426">MHRRAILELSRRHGIESYAPVFQKTAFAPILRTHPPRRSFRTSLTALDSSDSPQEPNANNGPGAGSNVAKPKFGGGWGSKLSQKPAALSPAEQALRDALMKRNAAQKQAAQSHDGSDARNAPTRRPHRRFYDKESQSLQPDRRFETFKIRKLGKSVLSEMQDAPTGSNGLGRKDNAMRQHMAGKGQFGGPRIVYDVAAETEQAEARELRGDAEEPRRHRHPKPKTEKADASINQWTWDSSSLDATKFSQESAELKKPAKRRDNRRQKSSYAEEEDEEEGDRRRRRDERKRSKKDKARRRETVVESAPVPLYLPEFISVSNLADVIGVRPAQFVQRMEEMGFEDVTYNHILDAETAGLVATEFNFDPIFETGDEDLTSAPEPEDKSIFPSRPPVVTIMGHVDHGKTTILDWLRKSSVAASEHGGITQHIGAFSVAMPSGKTITFLDTPGHSAFLEMRRRGADVTDIVVLVVAADDSVKPQTIEAIKHATGANVPIIVAISKVDKENVNLDKVKQDLSVHGVHVEDYGGDVQAIGVSGKTGHGMMELEEAIVTLSEILDHRADTTCSAEGWVIEATTKSYGRVATALVRQGTLRTGDIVVAGTTWARVRTLRNEAGVAVDQATPGMPIEIDGWREQPSAGSELLQAVDEQQAKEVVEYRLEKSETQKLGQDAAAINEARREVLEKRRQEETPDDEAEVVQEASGPKPVHFIIKADVGGSEEAVLNSVIAIGNNEVFANVLRSGVGPIGEFDIEHAASANGHLVSFNMPIEPAMHRVAATKGVKIMDHNIIYKLIDDVKATLSEQLAPLVSQRVTGEAEVGQIFEITVKGREKTAIAGCKVRNGAINRGKKVRVLRNQETIFDGNITSLKNVKKDVTEMRKDTECGIGFENWMDFAVGDHIQCYEEIYEKRYL</sequence>
<evidence type="ECO:0000313" key="13">
    <source>
        <dbReference type="EMBL" id="KAF9892756.1"/>
    </source>
</evidence>
<keyword evidence="14" id="KW-1185">Reference proteome</keyword>
<keyword evidence="4" id="KW-0547">Nucleotide-binding</keyword>
<dbReference type="InterPro" id="IPR053905">
    <property type="entry name" value="EF-G-like_DII"/>
</dbReference>
<keyword evidence="3" id="KW-0396">Initiation factor</keyword>
<dbReference type="FunFam" id="2.40.30.10:FF:000007">
    <property type="entry name" value="Translation initiation factor IF-2"/>
    <property type="match status" value="1"/>
</dbReference>
<dbReference type="CDD" id="cd03692">
    <property type="entry name" value="mtIF2_IVc"/>
    <property type="match status" value="1"/>
</dbReference>
<evidence type="ECO:0000256" key="8">
    <source>
        <dbReference type="ARBA" id="ARBA00023134"/>
    </source>
</evidence>
<dbReference type="CDD" id="cd01887">
    <property type="entry name" value="IF2_eIF5B"/>
    <property type="match status" value="1"/>
</dbReference>
<keyword evidence="5" id="KW-0648">Protein biosynthesis</keyword>
<dbReference type="PANTHER" id="PTHR43381">
    <property type="entry name" value="TRANSLATION INITIATION FACTOR IF-2-RELATED"/>
    <property type="match status" value="1"/>
</dbReference>
<keyword evidence="8" id="KW-0342">GTP-binding</keyword>
<dbReference type="GO" id="GO:0003743">
    <property type="term" value="F:translation initiation factor activity"/>
    <property type="evidence" value="ECO:0007669"/>
    <property type="project" value="UniProtKB-KW"/>
</dbReference>
<evidence type="ECO:0000256" key="2">
    <source>
        <dbReference type="ARBA" id="ARBA00007733"/>
    </source>
</evidence>
<name>A0AAD4CU43_ASPNN</name>
<protein>
    <recommendedName>
        <fullName evidence="10">Translation initiation factor IF-2, mitochondrial</fullName>
    </recommendedName>
</protein>
<feature type="compositionally biased region" description="Basic residues" evidence="11">
    <location>
        <begin position="257"/>
        <end position="267"/>
    </location>
</feature>
<proteinExistence type="inferred from homology"/>
<dbReference type="InterPro" id="IPR023115">
    <property type="entry name" value="TIF_IF2_dom3"/>
</dbReference>
<comment type="subcellular location">
    <subcellularLocation>
        <location evidence="1">Mitochondrion</location>
    </subcellularLocation>
</comment>
<dbReference type="NCBIfam" id="TIGR00231">
    <property type="entry name" value="small_GTP"/>
    <property type="match status" value="1"/>
</dbReference>
<feature type="domain" description="Tr-type G" evidence="12">
    <location>
        <begin position="389"/>
        <end position="557"/>
    </location>
</feature>
<dbReference type="HAMAP" id="MF_00100_B">
    <property type="entry name" value="IF_2_B"/>
    <property type="match status" value="1"/>
</dbReference>
<evidence type="ECO:0000259" key="12">
    <source>
        <dbReference type="PROSITE" id="PS51722"/>
    </source>
</evidence>
<dbReference type="InterPro" id="IPR009000">
    <property type="entry name" value="Transl_B-barrel_sf"/>
</dbReference>
<dbReference type="PROSITE" id="PS01176">
    <property type="entry name" value="IF2"/>
    <property type="match status" value="1"/>
</dbReference>
<dbReference type="GO" id="GO:0003924">
    <property type="term" value="F:GTPase activity"/>
    <property type="evidence" value="ECO:0007669"/>
    <property type="project" value="InterPro"/>
</dbReference>
<keyword evidence="6" id="KW-0809">Transit peptide</keyword>
<evidence type="ECO:0000256" key="4">
    <source>
        <dbReference type="ARBA" id="ARBA00022741"/>
    </source>
</evidence>
<dbReference type="Pfam" id="PF11987">
    <property type="entry name" value="IF-2"/>
    <property type="match status" value="1"/>
</dbReference>
<feature type="compositionally biased region" description="Basic residues" evidence="11">
    <location>
        <begin position="282"/>
        <end position="296"/>
    </location>
</feature>
<comment type="function">
    <text evidence="9">One of the essential components for the initiation of protein synthesis. Protects formylmethionyl-tRNA from spontaneous hydrolysis and promotes its binding to the 30S ribosomal subunits. Also involved in the hydrolysis of GTP during the formation of the 70S ribosomal complex.</text>
</comment>
<dbReference type="FunFam" id="3.40.50.10050:FF:000001">
    <property type="entry name" value="Translation initiation factor IF-2"/>
    <property type="match status" value="1"/>
</dbReference>
<organism evidence="13 14">
    <name type="scientific">Aspergillus nanangensis</name>
    <dbReference type="NCBI Taxonomy" id="2582783"/>
    <lineage>
        <taxon>Eukaryota</taxon>
        <taxon>Fungi</taxon>
        <taxon>Dikarya</taxon>
        <taxon>Ascomycota</taxon>
        <taxon>Pezizomycotina</taxon>
        <taxon>Eurotiomycetes</taxon>
        <taxon>Eurotiomycetidae</taxon>
        <taxon>Eurotiales</taxon>
        <taxon>Aspergillaceae</taxon>
        <taxon>Aspergillus</taxon>
        <taxon>Aspergillus subgen. Circumdati</taxon>
    </lineage>
</organism>
<dbReference type="SUPFAM" id="SSF52540">
    <property type="entry name" value="P-loop containing nucleoside triphosphate hydrolases"/>
    <property type="match status" value="1"/>
</dbReference>
<dbReference type="FunFam" id="3.40.50.300:FF:000019">
    <property type="entry name" value="Translation initiation factor IF-2"/>
    <property type="match status" value="1"/>
</dbReference>
<dbReference type="GO" id="GO:0005525">
    <property type="term" value="F:GTP binding"/>
    <property type="evidence" value="ECO:0007669"/>
    <property type="project" value="UniProtKB-KW"/>
</dbReference>
<dbReference type="Pfam" id="PF04760">
    <property type="entry name" value="IF2_N"/>
    <property type="match status" value="1"/>
</dbReference>
<dbReference type="NCBIfam" id="TIGR00487">
    <property type="entry name" value="IF-2"/>
    <property type="match status" value="1"/>
</dbReference>
<dbReference type="Pfam" id="PF22042">
    <property type="entry name" value="EF-G_D2"/>
    <property type="match status" value="1"/>
</dbReference>
<feature type="region of interest" description="Disordered" evidence="11">
    <location>
        <begin position="203"/>
        <end position="235"/>
    </location>
</feature>
<dbReference type="InterPro" id="IPR015760">
    <property type="entry name" value="TIF_IF2"/>
</dbReference>
<evidence type="ECO:0000256" key="7">
    <source>
        <dbReference type="ARBA" id="ARBA00023128"/>
    </source>
</evidence>
<reference evidence="13" key="1">
    <citation type="journal article" date="2019" name="Beilstein J. Org. Chem.">
        <title>Nanangenines: drimane sesquiterpenoids as the dominant metabolite cohort of a novel Australian fungus, Aspergillus nanangensis.</title>
        <authorList>
            <person name="Lacey H.J."/>
            <person name="Gilchrist C.L.M."/>
            <person name="Crombie A."/>
            <person name="Kalaitzis J.A."/>
            <person name="Vuong D."/>
            <person name="Rutledge P.J."/>
            <person name="Turner P."/>
            <person name="Pitt J.I."/>
            <person name="Lacey E."/>
            <person name="Chooi Y.H."/>
            <person name="Piggott A.M."/>
        </authorList>
    </citation>
    <scope>NUCLEOTIDE SEQUENCE</scope>
    <source>
        <strain evidence="13">MST-FP2251</strain>
    </source>
</reference>
<dbReference type="EMBL" id="VCAU01000011">
    <property type="protein sequence ID" value="KAF9892756.1"/>
    <property type="molecule type" value="Genomic_DNA"/>
</dbReference>
<dbReference type="AlphaFoldDB" id="A0AAD4CU43"/>
<dbReference type="CDD" id="cd03702">
    <property type="entry name" value="IF2_mtIF2_II"/>
    <property type="match status" value="1"/>
</dbReference>
<dbReference type="InterPro" id="IPR000795">
    <property type="entry name" value="T_Tr_GTP-bd_dom"/>
</dbReference>
<evidence type="ECO:0000256" key="9">
    <source>
        <dbReference type="ARBA" id="ARBA00025162"/>
    </source>
</evidence>
<dbReference type="SUPFAM" id="SSF52156">
    <property type="entry name" value="Initiation factor IF2/eIF5b, domain 3"/>
    <property type="match status" value="1"/>
</dbReference>
<dbReference type="InterPro" id="IPR044145">
    <property type="entry name" value="IF2_II"/>
</dbReference>
<comment type="caution">
    <text evidence="13">The sequence shown here is derived from an EMBL/GenBank/DDBJ whole genome shotgun (WGS) entry which is preliminary data.</text>
</comment>
<dbReference type="Gene3D" id="3.40.50.10050">
    <property type="entry name" value="Translation initiation factor IF- 2, domain 3"/>
    <property type="match status" value="1"/>
</dbReference>
<evidence type="ECO:0000256" key="10">
    <source>
        <dbReference type="ARBA" id="ARBA00044200"/>
    </source>
</evidence>
<dbReference type="Gene3D" id="3.40.50.300">
    <property type="entry name" value="P-loop containing nucleotide triphosphate hydrolases"/>
    <property type="match status" value="1"/>
</dbReference>
<dbReference type="PANTHER" id="PTHR43381:SF20">
    <property type="entry name" value="TRANSLATION INITIATION FACTOR IF-2, MITOCHONDRIAL"/>
    <property type="match status" value="1"/>
</dbReference>
<dbReference type="InterPro" id="IPR027417">
    <property type="entry name" value="P-loop_NTPase"/>
</dbReference>
<evidence type="ECO:0000313" key="14">
    <source>
        <dbReference type="Proteomes" id="UP001194746"/>
    </source>
</evidence>
<dbReference type="InterPro" id="IPR005225">
    <property type="entry name" value="Small_GTP-bd"/>
</dbReference>
<feature type="compositionally biased region" description="Basic and acidic residues" evidence="11">
    <location>
        <begin position="129"/>
        <end position="142"/>
    </location>
</feature>
<dbReference type="SUPFAM" id="SSF50447">
    <property type="entry name" value="Translation proteins"/>
    <property type="match status" value="2"/>
</dbReference>
<dbReference type="InterPro" id="IPR006847">
    <property type="entry name" value="IF2_N"/>
</dbReference>
<keyword evidence="7" id="KW-0496">Mitochondrion</keyword>
<dbReference type="InterPro" id="IPR000178">
    <property type="entry name" value="TF_IF2_bacterial-like"/>
</dbReference>
<evidence type="ECO:0000256" key="11">
    <source>
        <dbReference type="SAM" id="MobiDB-lite"/>
    </source>
</evidence>
<dbReference type="Proteomes" id="UP001194746">
    <property type="component" value="Unassembled WGS sequence"/>
</dbReference>
<dbReference type="FunFam" id="2.40.30.10:FF:000008">
    <property type="entry name" value="Translation initiation factor IF-2"/>
    <property type="match status" value="1"/>
</dbReference>
<comment type="similarity">
    <text evidence="2">Belongs to the TRAFAC class translation factor GTPase superfamily. Classic translation factor GTPase family. IF-2 subfamily.</text>
</comment>
<accession>A0AAD4CU43</accession>
<feature type="compositionally biased region" description="Polar residues" evidence="11">
    <location>
        <begin position="45"/>
        <end position="55"/>
    </location>
</feature>
<feature type="region of interest" description="Disordered" evidence="11">
    <location>
        <begin position="45"/>
        <end position="142"/>
    </location>
</feature>
<evidence type="ECO:0000256" key="1">
    <source>
        <dbReference type="ARBA" id="ARBA00004173"/>
    </source>
</evidence>
<evidence type="ECO:0000256" key="6">
    <source>
        <dbReference type="ARBA" id="ARBA00022946"/>
    </source>
</evidence>
<feature type="compositionally biased region" description="Basic and acidic residues" evidence="11">
    <location>
        <begin position="203"/>
        <end position="216"/>
    </location>
</feature>
<dbReference type="Gene3D" id="2.40.30.10">
    <property type="entry name" value="Translation factors"/>
    <property type="match status" value="2"/>
</dbReference>
<gene>
    <name evidence="13" type="ORF">FE257_001158</name>
</gene>
<evidence type="ECO:0000256" key="3">
    <source>
        <dbReference type="ARBA" id="ARBA00022540"/>
    </source>
</evidence>